<dbReference type="GO" id="GO:0007160">
    <property type="term" value="P:cell-matrix adhesion"/>
    <property type="evidence" value="ECO:0007669"/>
    <property type="project" value="TreeGrafter"/>
</dbReference>
<dbReference type="Gene3D" id="1.20.5.100">
    <property type="entry name" value="Cytochrome c1, transmembrane anchor, C-terminal"/>
    <property type="match status" value="1"/>
</dbReference>
<dbReference type="SMART" id="SM01241">
    <property type="entry name" value="Integrin_b_cyt"/>
    <property type="match status" value="1"/>
</dbReference>
<dbReference type="SMART" id="SM01242">
    <property type="entry name" value="Integrin_B_tail"/>
    <property type="match status" value="1"/>
</dbReference>
<feature type="disulfide bond" evidence="23">
    <location>
        <begin position="608"/>
        <end position="615"/>
    </location>
</feature>
<dbReference type="Proteomes" id="UP000504628">
    <property type="component" value="Chromosome 4"/>
</dbReference>
<comment type="function">
    <text evidence="22">Integrin alpha-V:beta-6 (ITGAV:ITGB6) is a receptor for fibronectin and cytotactin. It recognizes the sequence R-G-D in its ligands. ITGAV:ITGB6 acts as a receptor for fibrillin-1 (FBN1) and mediates R-G-D-dependent cell adhesion to FBN1. Integrin alpha-V:beta-6 (ITGAV:ITGB6) mediates R-G-D-dependent release of transforming growth factor beta-1 (TGF-beta-1) from regulatory Latency-associated peptide (LAP), thereby playing a key role in TGF-beta-1 activation.</text>
</comment>
<dbReference type="InterPro" id="IPR015812">
    <property type="entry name" value="Integrin_bsu"/>
</dbReference>
<reference evidence="31" key="1">
    <citation type="submission" date="2025-08" db="UniProtKB">
        <authorList>
            <consortium name="RefSeq"/>
        </authorList>
    </citation>
    <scope>IDENTIFICATION</scope>
    <source>
        <tissue evidence="31">Muscle</tissue>
    </source>
</reference>
<evidence type="ECO:0000256" key="11">
    <source>
        <dbReference type="ARBA" id="ARBA00022837"/>
    </source>
</evidence>
<keyword evidence="9" id="KW-0732">Signal</keyword>
<keyword evidence="13 24" id="KW-0130">Cell adhesion</keyword>
<dbReference type="GO" id="GO:0009986">
    <property type="term" value="C:cell surface"/>
    <property type="evidence" value="ECO:0007669"/>
    <property type="project" value="TreeGrafter"/>
</dbReference>
<feature type="disulfide bond" evidence="23">
    <location>
        <begin position="66"/>
        <end position="102"/>
    </location>
</feature>
<keyword evidence="15 25" id="KW-1133">Transmembrane helix</keyword>
<feature type="disulfide bond" evidence="23">
    <location>
        <begin position="458"/>
        <end position="702"/>
    </location>
</feature>
<dbReference type="SUPFAM" id="SSF69687">
    <property type="entry name" value="Integrin beta tail domain"/>
    <property type="match status" value="1"/>
</dbReference>
<dbReference type="GO" id="GO:0098609">
    <property type="term" value="P:cell-cell adhesion"/>
    <property type="evidence" value="ECO:0007669"/>
    <property type="project" value="TreeGrafter"/>
</dbReference>
<evidence type="ECO:0000256" key="18">
    <source>
        <dbReference type="ARBA" id="ARBA00023157"/>
    </source>
</evidence>
<evidence type="ECO:0000256" key="14">
    <source>
        <dbReference type="ARBA" id="ARBA00022949"/>
    </source>
</evidence>
<dbReference type="FunCoup" id="A0A6J2LLY3">
    <property type="interactions" value="153"/>
</dbReference>
<evidence type="ECO:0000256" key="17">
    <source>
        <dbReference type="ARBA" id="ARBA00023136"/>
    </source>
</evidence>
<feature type="disulfide bond" evidence="23">
    <location>
        <begin position="499"/>
        <end position="511"/>
    </location>
</feature>
<dbReference type="SMART" id="SM00423">
    <property type="entry name" value="PSI"/>
    <property type="match status" value="1"/>
</dbReference>
<evidence type="ECO:0000259" key="29">
    <source>
        <dbReference type="SMART" id="SM01242"/>
    </source>
</evidence>
<dbReference type="Pfam" id="PF17205">
    <property type="entry name" value="PSI_integrin"/>
    <property type="match status" value="1"/>
</dbReference>
<feature type="domain" description="PSI" evidence="27">
    <location>
        <begin position="54"/>
        <end position="103"/>
    </location>
</feature>
<dbReference type="RefSeq" id="XP_028366795.2">
    <property type="nucleotide sequence ID" value="XM_028510994.2"/>
</dbReference>
<keyword evidence="14" id="KW-0965">Cell junction</keyword>
<dbReference type="InterPro" id="IPR057073">
    <property type="entry name" value="EGF_integrin_2"/>
</dbReference>
<evidence type="ECO:0000256" key="21">
    <source>
        <dbReference type="ARBA" id="ARBA00046864"/>
    </source>
</evidence>
<evidence type="ECO:0000256" key="6">
    <source>
        <dbReference type="ARBA" id="ARBA00022581"/>
    </source>
</evidence>
<feature type="disulfide bond" evidence="23">
    <location>
        <begin position="513"/>
        <end position="522"/>
    </location>
</feature>
<comment type="subcellular location">
    <subcellularLocation>
        <location evidence="1">Cell junction</location>
        <location evidence="1">Focal adhesion</location>
    </subcellularLocation>
    <subcellularLocation>
        <location evidence="2 24">Cell membrane</location>
        <topology evidence="2 24">Single-pass type I membrane protein</topology>
    </subcellularLocation>
</comment>
<dbReference type="InterPro" id="IPR012896">
    <property type="entry name" value="Integrin_bsu_tail"/>
</dbReference>
<evidence type="ECO:0000259" key="26">
    <source>
        <dbReference type="SMART" id="SM00187"/>
    </source>
</evidence>
<feature type="disulfide bond" evidence="23">
    <location>
        <begin position="556"/>
        <end position="569"/>
    </location>
</feature>
<dbReference type="SUPFAM" id="SSF103575">
    <property type="entry name" value="Plexin repeat"/>
    <property type="match status" value="1"/>
</dbReference>
<dbReference type="FunFam" id="1.20.5.100:FF:000004">
    <property type="entry name" value="Integrin beta"/>
    <property type="match status" value="1"/>
</dbReference>
<dbReference type="PANTHER" id="PTHR10082">
    <property type="entry name" value="INTEGRIN BETA SUBUNIT"/>
    <property type="match status" value="1"/>
</dbReference>
<dbReference type="PROSITE" id="PS52047">
    <property type="entry name" value="I_EGF_2"/>
    <property type="match status" value="4"/>
</dbReference>
<dbReference type="PIRSF" id="PIRSF002512">
    <property type="entry name" value="Integrin_B"/>
    <property type="match status" value="1"/>
</dbReference>
<dbReference type="InterPro" id="IPR002369">
    <property type="entry name" value="Integrin_bsu_VWA"/>
</dbReference>
<keyword evidence="30" id="KW-1185">Reference proteome</keyword>
<dbReference type="Gene3D" id="3.40.50.410">
    <property type="entry name" value="von Willebrand factor, type A domain"/>
    <property type="match status" value="1"/>
</dbReference>
<evidence type="ECO:0000256" key="13">
    <source>
        <dbReference type="ARBA" id="ARBA00022889"/>
    </source>
</evidence>
<dbReference type="Gene3D" id="2.60.40.1510">
    <property type="entry name" value="ntegrin, alpha v. Chain A, domain 3"/>
    <property type="match status" value="1"/>
</dbReference>
<feature type="disulfide bond" evidence="23">
    <location>
        <begin position="55"/>
        <end position="486"/>
    </location>
</feature>
<feature type="disulfide bond" evidence="23">
    <location>
        <begin position="484"/>
        <end position="488"/>
    </location>
</feature>
<evidence type="ECO:0000256" key="4">
    <source>
        <dbReference type="ARBA" id="ARBA00022475"/>
    </source>
</evidence>
<dbReference type="PROSITE" id="PS00243">
    <property type="entry name" value="I_EGF_1"/>
    <property type="match status" value="1"/>
</dbReference>
<dbReference type="GO" id="GO:0034685">
    <property type="term" value="C:integrin alphav-beta6 complex"/>
    <property type="evidence" value="ECO:0007669"/>
    <property type="project" value="UniProtKB-ARBA"/>
</dbReference>
<accession>A0A6J2LLY3</accession>
<dbReference type="AlphaFoldDB" id="A0A6J2LLY3"/>
<name>A0A6J2LLY3_9CHIR</name>
<feature type="disulfide bond" evidence="23">
    <location>
        <begin position="592"/>
        <end position="623"/>
    </location>
</feature>
<evidence type="ECO:0000256" key="25">
    <source>
        <dbReference type="SAM" id="Phobius"/>
    </source>
</evidence>
<evidence type="ECO:0000256" key="15">
    <source>
        <dbReference type="ARBA" id="ARBA00022989"/>
    </source>
</evidence>
<dbReference type="SMART" id="SM00187">
    <property type="entry name" value="INB"/>
    <property type="match status" value="1"/>
</dbReference>
<evidence type="ECO:0000259" key="28">
    <source>
        <dbReference type="SMART" id="SM01241"/>
    </source>
</evidence>
<keyword evidence="17 25" id="KW-0472">Membrane</keyword>
<dbReference type="PANTHER" id="PTHR10082:SF11">
    <property type="entry name" value="INTEGRIN BETA-6"/>
    <property type="match status" value="1"/>
</dbReference>
<dbReference type="FunFam" id="2.10.25.10:FF:000328">
    <property type="entry name" value="Integrin beta"/>
    <property type="match status" value="1"/>
</dbReference>
<dbReference type="InterPro" id="IPR033760">
    <property type="entry name" value="Integrin_beta_N"/>
</dbReference>
<dbReference type="FunFam" id="3.40.50.410:FF:000002">
    <property type="entry name" value="Integrin beta"/>
    <property type="match status" value="1"/>
</dbReference>
<dbReference type="GO" id="GO:0046872">
    <property type="term" value="F:metal ion binding"/>
    <property type="evidence" value="ECO:0007669"/>
    <property type="project" value="UniProtKB-KW"/>
</dbReference>
<evidence type="ECO:0000256" key="10">
    <source>
        <dbReference type="ARBA" id="ARBA00022737"/>
    </source>
</evidence>
<keyword evidence="20" id="KW-0325">Glycoprotein</keyword>
<dbReference type="SUPFAM" id="SSF69179">
    <property type="entry name" value="Integrin domains"/>
    <property type="match status" value="2"/>
</dbReference>
<evidence type="ECO:0000256" key="12">
    <source>
        <dbReference type="ARBA" id="ARBA00022842"/>
    </source>
</evidence>
<feature type="disulfide bond" evidence="23">
    <location>
        <begin position="551"/>
        <end position="584"/>
    </location>
</feature>
<protein>
    <recommendedName>
        <fullName evidence="24">Integrin beta</fullName>
    </recommendedName>
</protein>
<dbReference type="GO" id="GO:0033627">
    <property type="term" value="P:cell adhesion mediated by integrin"/>
    <property type="evidence" value="ECO:0007669"/>
    <property type="project" value="TreeGrafter"/>
</dbReference>
<evidence type="ECO:0000313" key="30">
    <source>
        <dbReference type="Proteomes" id="UP000504628"/>
    </source>
</evidence>
<dbReference type="Gene3D" id="2.10.25.10">
    <property type="entry name" value="Laminin"/>
    <property type="match status" value="4"/>
</dbReference>
<dbReference type="GO" id="GO:0016477">
    <property type="term" value="P:cell migration"/>
    <property type="evidence" value="ECO:0007669"/>
    <property type="project" value="TreeGrafter"/>
</dbReference>
<feature type="disulfide bond" evidence="23">
    <location>
        <begin position="597"/>
        <end position="606"/>
    </location>
</feature>
<feature type="disulfide bond" evidence="23">
    <location>
        <begin position="508"/>
        <end position="543"/>
    </location>
</feature>
<dbReference type="InterPro" id="IPR016201">
    <property type="entry name" value="PSI"/>
</dbReference>
<dbReference type="InterPro" id="IPR014836">
    <property type="entry name" value="Integrin_bsu_cyt_dom"/>
</dbReference>
<feature type="disulfide bond" evidence="23">
    <location>
        <begin position="590"/>
        <end position="595"/>
    </location>
</feature>
<dbReference type="Pfam" id="PF07965">
    <property type="entry name" value="Integrin_B_tail"/>
    <property type="match status" value="1"/>
</dbReference>
<dbReference type="OrthoDB" id="410592at2759"/>
<dbReference type="SUPFAM" id="SSF53300">
    <property type="entry name" value="vWA-like"/>
    <property type="match status" value="1"/>
</dbReference>
<dbReference type="InterPro" id="IPR036465">
    <property type="entry name" value="vWFA_dom_sf"/>
</dbReference>
<keyword evidence="5" id="KW-0245">EGF-like domain</keyword>
<dbReference type="FunFam" id="3.30.1680.10:FF:000002">
    <property type="entry name" value="Integrin beta"/>
    <property type="match status" value="1"/>
</dbReference>
<keyword evidence="10" id="KW-0677">Repeat</keyword>
<dbReference type="SUPFAM" id="SSF57196">
    <property type="entry name" value="EGF/Laminin"/>
    <property type="match status" value="2"/>
</dbReference>
<dbReference type="InterPro" id="IPR032695">
    <property type="entry name" value="Integrin_dom_sf"/>
</dbReference>
<feature type="disulfide bond" evidence="23">
    <location>
        <begin position="524"/>
        <end position="534"/>
    </location>
</feature>
<dbReference type="InterPro" id="IPR040622">
    <property type="entry name" value="EGF_integrin_1"/>
</dbReference>
<proteinExistence type="inferred from homology"/>
<dbReference type="GO" id="GO:0005178">
    <property type="term" value="F:integrin binding"/>
    <property type="evidence" value="ECO:0007669"/>
    <property type="project" value="TreeGrafter"/>
</dbReference>
<dbReference type="Gene3D" id="4.10.1240.30">
    <property type="match status" value="1"/>
</dbReference>
<feature type="disulfide bond" evidence="23">
    <location>
        <begin position="662"/>
        <end position="734"/>
    </location>
</feature>
<evidence type="ECO:0000256" key="1">
    <source>
        <dbReference type="ARBA" id="ARBA00004246"/>
    </source>
</evidence>
<dbReference type="Pfam" id="PF23105">
    <property type="entry name" value="EGF_integrin"/>
    <property type="match status" value="1"/>
</dbReference>
<dbReference type="FunFam" id="2.60.40.1510:FF:000021">
    <property type="entry name" value="Integrin beta"/>
    <property type="match status" value="1"/>
</dbReference>
<feature type="disulfide bond" evidence="23">
    <location>
        <begin position="426"/>
        <end position="438"/>
    </location>
</feature>
<evidence type="ECO:0000256" key="2">
    <source>
        <dbReference type="ARBA" id="ARBA00004251"/>
    </source>
</evidence>
<keyword evidence="6" id="KW-0945">Host-virus interaction</keyword>
<feature type="disulfide bond" evidence="23">
    <location>
        <begin position="63"/>
        <end position="73"/>
    </location>
</feature>
<evidence type="ECO:0000256" key="9">
    <source>
        <dbReference type="ARBA" id="ARBA00022729"/>
    </source>
</evidence>
<keyword evidence="18 23" id="KW-1015">Disulfide bond</keyword>
<feature type="disulfide bond" evidence="23">
    <location>
        <begin position="229"/>
        <end position="236"/>
    </location>
</feature>
<feature type="disulfide bond" evidence="23">
    <location>
        <begin position="649"/>
        <end position="652"/>
    </location>
</feature>
<feature type="disulfide bond" evidence="23">
    <location>
        <begin position="636"/>
        <end position="646"/>
    </location>
</feature>
<evidence type="ECO:0000259" key="27">
    <source>
        <dbReference type="SMART" id="SM00423"/>
    </source>
</evidence>
<keyword evidence="8" id="KW-0479">Metal-binding</keyword>
<feature type="disulfide bond" evidence="23">
    <location>
        <begin position="549"/>
        <end position="554"/>
    </location>
</feature>
<dbReference type="GO" id="GO:0007229">
    <property type="term" value="P:integrin-mediated signaling pathway"/>
    <property type="evidence" value="ECO:0007669"/>
    <property type="project" value="UniProtKB-KW"/>
</dbReference>
<comment type="subunit">
    <text evidence="21">Heterodimer of an alpha and a beta subunit. Interacts with FLNB. Interacts with HAX1. ITGAV:ITGB6 interacts with FBN1. ITGAV:ITGB6 interacts with TGFB1.</text>
</comment>
<comment type="similarity">
    <text evidence="3 24">Belongs to the integrin beta chain family.</text>
</comment>
<gene>
    <name evidence="31" type="primary">ITGB6</name>
</gene>
<dbReference type="Gene3D" id="3.30.1680.10">
    <property type="entry name" value="ligand-binding face of the semaphorins, domain 2"/>
    <property type="match status" value="1"/>
</dbReference>
<dbReference type="KEGG" id="pdic:114495639"/>
<evidence type="ECO:0000256" key="5">
    <source>
        <dbReference type="ARBA" id="ARBA00022536"/>
    </source>
</evidence>
<dbReference type="CTD" id="3694"/>
<evidence type="ECO:0000256" key="3">
    <source>
        <dbReference type="ARBA" id="ARBA00007449"/>
    </source>
</evidence>
<evidence type="ECO:0000256" key="23">
    <source>
        <dbReference type="PIRSR" id="PIRSR002512-1"/>
    </source>
</evidence>
<dbReference type="InterPro" id="IPR057243">
    <property type="entry name" value="Integrin_I-EGF_CS"/>
</dbReference>
<evidence type="ECO:0000256" key="20">
    <source>
        <dbReference type="ARBA" id="ARBA00023180"/>
    </source>
</evidence>
<evidence type="ECO:0000256" key="16">
    <source>
        <dbReference type="ARBA" id="ARBA00023037"/>
    </source>
</evidence>
<keyword evidence="7 24" id="KW-0812">Transmembrane</keyword>
<dbReference type="PRINTS" id="PR01186">
    <property type="entry name" value="INTEGRINB"/>
</dbReference>
<feature type="domain" description="Integrin beta subunit VWA" evidence="26">
    <location>
        <begin position="62"/>
        <end position="486"/>
    </location>
</feature>
<feature type="disulfide bond" evidence="23">
    <location>
        <begin position="629"/>
        <end position="634"/>
    </location>
</feature>
<sequence length="820" mass="89865">MQKSQVASVFISVSTFLFTSQVSFQSSRELKRMGIELLCLFFLFLGRNDHVQGGCATGGAETCEDCLLMGPQCAWCSQENFTQPSGVGERCDTPANLLAKGCQLNFIENPVSQVEIVTNKPLSVGRQKNSSDIVQIAPQSLILKLRPGGEQTLQVQVRQTEDYPVDLYYLMDLSASMDDDLNTIKELGSLLSKEMSKLTSNFRLGFGSFVEKPVSPFIKTTPEEIANPCSSIPYFCLPTFGFKHILPLTNDAERFNEIVKNQKISANIDTPEGGFDAIMQAAVCKEKIGWRNDSLHLLVFVSDADSHFGMDSKLAGIVIPNDGLCHLDSKNEYSMSTVLEYPTIGQLIDKLVQNNVLLIFAVTKEQVHLYENYAKLIPGATVGLLQKDSGNILQLIISAYEELRSEVELEVLGDTEGLNLSFTAICNNSTFFPHQKKCSHMKVGDTASFNVTVSIPNCEKRSRHIIIKPVGLGDALEILVTPECICDCQKEVEVNSSKCHNGNGSFQCGVCACNPGHMGPRCECGEDIMSTNACKEAPDYPSCSGRGDCYCGQCICHLSPYGNIYGPYCQCDNFSCVRHKGLLCGDNGDCDCGECVCRAGWTGEYCNCTTSMDSCTSEDGVLCSGRGDCICGRCVCTHPGASGLTCERCPTCGDLCNSKRSCIECHLSEDAQAREECADKCKLAGVTINEEEDFSKDSSVSCSLQGENECLITFLITADNEGKTIIHSINEKECPKPPNIPMIMLGVSLAILLIGVVLLCIWKLLVSFHDRKEVAKFEAERSKAKWQTGTNPLYRGSTSTFKNVTYKHREKQKVDLFTDG</sequence>
<dbReference type="FunFam" id="2.10.25.10:FF:000043">
    <property type="entry name" value="Integrin beta"/>
    <property type="match status" value="1"/>
</dbReference>
<feature type="disulfide bond" evidence="23">
    <location>
        <begin position="571"/>
        <end position="576"/>
    </location>
</feature>
<dbReference type="Pfam" id="PF08725">
    <property type="entry name" value="Integrin_b_cyt"/>
    <property type="match status" value="1"/>
</dbReference>
<keyword evidence="12" id="KW-0460">Magnesium</keyword>
<dbReference type="FunFam" id="2.10.25.10:FF:000075">
    <property type="entry name" value="Integrin beta"/>
    <property type="match status" value="1"/>
</dbReference>
<feature type="disulfide bond" evidence="23">
    <location>
        <begin position="284"/>
        <end position="325"/>
    </location>
</feature>
<evidence type="ECO:0000256" key="19">
    <source>
        <dbReference type="ARBA" id="ARBA00023170"/>
    </source>
</evidence>
<evidence type="ECO:0000313" key="31">
    <source>
        <dbReference type="RefSeq" id="XP_028366795.2"/>
    </source>
</evidence>
<feature type="disulfide bond" evidence="23">
    <location>
        <begin position="631"/>
        <end position="677"/>
    </location>
</feature>
<feature type="transmembrane region" description="Helical" evidence="25">
    <location>
        <begin position="742"/>
        <end position="766"/>
    </location>
</feature>
<evidence type="ECO:0000256" key="8">
    <source>
        <dbReference type="ARBA" id="ARBA00022723"/>
    </source>
</evidence>
<organism evidence="30 31">
    <name type="scientific">Phyllostomus discolor</name>
    <name type="common">pale spear-nosed bat</name>
    <dbReference type="NCBI Taxonomy" id="89673"/>
    <lineage>
        <taxon>Eukaryota</taxon>
        <taxon>Metazoa</taxon>
        <taxon>Chordata</taxon>
        <taxon>Craniata</taxon>
        <taxon>Vertebrata</taxon>
        <taxon>Euteleostomi</taxon>
        <taxon>Mammalia</taxon>
        <taxon>Eutheria</taxon>
        <taxon>Laurasiatheria</taxon>
        <taxon>Chiroptera</taxon>
        <taxon>Yangochiroptera</taxon>
        <taxon>Phyllostomidae</taxon>
        <taxon>Phyllostominae</taxon>
        <taxon>Phyllostomus</taxon>
    </lineage>
</organism>
<feature type="domain" description="Integrin beta subunit cytoplasmic" evidence="28">
    <location>
        <begin position="763"/>
        <end position="809"/>
    </location>
</feature>
<dbReference type="GeneID" id="114495639"/>
<feature type="disulfide bond" evidence="23">
    <location>
        <begin position="76"/>
        <end position="91"/>
    </location>
</feature>
<dbReference type="FunFam" id="4.10.1240.30:FF:000004">
    <property type="entry name" value="Integrin beta"/>
    <property type="match status" value="1"/>
</dbReference>
<dbReference type="Pfam" id="PF00362">
    <property type="entry name" value="Integrin_beta"/>
    <property type="match status" value="1"/>
</dbReference>
<dbReference type="GO" id="GO:0005925">
    <property type="term" value="C:focal adhesion"/>
    <property type="evidence" value="ECO:0007669"/>
    <property type="project" value="UniProtKB-SubCell"/>
</dbReference>
<keyword evidence="19" id="KW-0675">Receptor</keyword>
<feature type="domain" description="Integrin beta subunit tail" evidence="29">
    <location>
        <begin position="656"/>
        <end position="739"/>
    </location>
</feature>
<feature type="disulfide bond" evidence="23">
    <location>
        <begin position="656"/>
        <end position="665"/>
    </location>
</feature>
<evidence type="ECO:0000256" key="7">
    <source>
        <dbReference type="ARBA" id="ARBA00022692"/>
    </source>
</evidence>
<keyword evidence="11" id="KW-0106">Calcium</keyword>
<feature type="disulfide bond" evidence="23">
    <location>
        <begin position="681"/>
        <end position="710"/>
    </location>
</feature>
<keyword evidence="4" id="KW-1003">Cell membrane</keyword>
<evidence type="ECO:0000256" key="24">
    <source>
        <dbReference type="RuleBase" id="RU000633"/>
    </source>
</evidence>
<dbReference type="InParanoid" id="A0A6J2LLY3"/>
<keyword evidence="16 24" id="KW-0401">Integrin</keyword>
<evidence type="ECO:0000256" key="22">
    <source>
        <dbReference type="ARBA" id="ARBA00057871"/>
    </source>
</evidence>
<dbReference type="InterPro" id="IPR036349">
    <property type="entry name" value="Integrin_bsu_tail_dom_sf"/>
</dbReference>
<dbReference type="Pfam" id="PF18372">
    <property type="entry name" value="I-EGF_1"/>
    <property type="match status" value="1"/>
</dbReference>